<dbReference type="Proteomes" id="UP000679848">
    <property type="component" value="Chromosome"/>
</dbReference>
<keyword evidence="2" id="KW-1185">Reference proteome</keyword>
<name>A0A810QC44_9FIRM</name>
<organism evidence="1 2">
    <name type="scientific">Pusillibacter faecalis</name>
    <dbReference type="NCBI Taxonomy" id="2714358"/>
    <lineage>
        <taxon>Bacteria</taxon>
        <taxon>Bacillati</taxon>
        <taxon>Bacillota</taxon>
        <taxon>Clostridia</taxon>
        <taxon>Eubacteriales</taxon>
        <taxon>Oscillospiraceae</taxon>
        <taxon>Pusillibacter</taxon>
    </lineage>
</organism>
<proteinExistence type="predicted"/>
<dbReference type="RefSeq" id="WP_213542871.1">
    <property type="nucleotide sequence ID" value="NZ_AP023420.1"/>
</dbReference>
<accession>A0A810QC44</accession>
<sequence>MEVIKLPKKFRMVCYEIMDGKEALDSLESFSDKYPHQVAAVKAEIAYFHLDYEQALNLDLTVLPYLEEWYYGNVSDEHMTAMAVAAIRLHREQEVLDALTKEQQRIQSENGCPQRDRFCDILINGLKQGILPFSNQSNNFPEPENPQTREQLWEQIKAKNPKLTPDDPKGKSKLFHLCCMCGFAKDVLALFEELHETPLGQAAYENVIARCLYLGDREKALRLAEELATSRLWAAAAPTQVRPMNFFENPNLREFLLEPESLRRIREAAFIDNGNLIRK</sequence>
<protein>
    <submittedName>
        <fullName evidence="1">Uncharacterized protein</fullName>
    </submittedName>
</protein>
<dbReference type="AlphaFoldDB" id="A0A810QC44"/>
<gene>
    <name evidence="1" type="ORF">MM59RIKEN_11160</name>
</gene>
<dbReference type="EMBL" id="AP023420">
    <property type="protein sequence ID" value="BCK83797.1"/>
    <property type="molecule type" value="Genomic_DNA"/>
</dbReference>
<evidence type="ECO:0000313" key="2">
    <source>
        <dbReference type="Proteomes" id="UP000679848"/>
    </source>
</evidence>
<evidence type="ECO:0000313" key="1">
    <source>
        <dbReference type="EMBL" id="BCK83797.1"/>
    </source>
</evidence>
<dbReference type="KEGG" id="pfaa:MM59RIKEN_11160"/>
<reference evidence="1" key="1">
    <citation type="submission" date="2020-09" db="EMBL/GenBank/DDBJ databases">
        <title>New species isolated from human feces.</title>
        <authorList>
            <person name="Kitahara M."/>
            <person name="Shigeno Y."/>
            <person name="Shime M."/>
            <person name="Matsumoto Y."/>
            <person name="Nakamura S."/>
            <person name="Motooka D."/>
            <person name="Fukuoka S."/>
            <person name="Nishikawa H."/>
            <person name="Benno Y."/>
        </authorList>
    </citation>
    <scope>NUCLEOTIDE SEQUENCE</scope>
    <source>
        <strain evidence="1">MM59</strain>
    </source>
</reference>